<accession>A0A286ULW5</accession>
<feature type="region of interest" description="Disordered" evidence="3">
    <location>
        <begin position="252"/>
        <end position="303"/>
    </location>
</feature>
<gene>
    <name evidence="5" type="ORF">PNOK_0311100</name>
</gene>
<dbReference type="InterPro" id="IPR000608">
    <property type="entry name" value="UBC"/>
</dbReference>
<dbReference type="EMBL" id="NBII01000003">
    <property type="protein sequence ID" value="PAV20484.1"/>
    <property type="molecule type" value="Genomic_DNA"/>
</dbReference>
<proteinExistence type="predicted"/>
<dbReference type="SUPFAM" id="SSF54495">
    <property type="entry name" value="UBC-like"/>
    <property type="match status" value="1"/>
</dbReference>
<feature type="compositionally biased region" description="Polar residues" evidence="3">
    <location>
        <begin position="261"/>
        <end position="272"/>
    </location>
</feature>
<dbReference type="PANTHER" id="PTHR46116">
    <property type="entry name" value="(E3-INDEPENDENT) E2 UBIQUITIN-CONJUGATING ENZYME"/>
    <property type="match status" value="1"/>
</dbReference>
<keyword evidence="2" id="KW-0833">Ubl conjugation pathway</keyword>
<dbReference type="InParanoid" id="A0A286ULW5"/>
<comment type="caution">
    <text evidence="5">The sequence shown here is derived from an EMBL/GenBank/DDBJ whole genome shotgun (WGS) entry which is preliminary data.</text>
</comment>
<evidence type="ECO:0000256" key="1">
    <source>
        <dbReference type="ARBA" id="ARBA00022679"/>
    </source>
</evidence>
<dbReference type="CDD" id="cd23810">
    <property type="entry name" value="UBCc_BIRC6"/>
    <property type="match status" value="1"/>
</dbReference>
<evidence type="ECO:0000313" key="5">
    <source>
        <dbReference type="EMBL" id="PAV20484.1"/>
    </source>
</evidence>
<dbReference type="GO" id="GO:0016740">
    <property type="term" value="F:transferase activity"/>
    <property type="evidence" value="ECO:0007669"/>
    <property type="project" value="UniProtKB-KW"/>
</dbReference>
<dbReference type="OrthoDB" id="47801at2759"/>
<dbReference type="Gene3D" id="3.10.110.10">
    <property type="entry name" value="Ubiquitin Conjugating Enzyme"/>
    <property type="match status" value="1"/>
</dbReference>
<evidence type="ECO:0000256" key="2">
    <source>
        <dbReference type="ARBA" id="ARBA00022786"/>
    </source>
</evidence>
<dbReference type="SMART" id="SM00212">
    <property type="entry name" value="UBCc"/>
    <property type="match status" value="1"/>
</dbReference>
<dbReference type="PROSITE" id="PS50127">
    <property type="entry name" value="UBC_2"/>
    <property type="match status" value="1"/>
</dbReference>
<dbReference type="STRING" id="2282107.A0A286ULW5"/>
<feature type="domain" description="UBC core" evidence="4">
    <location>
        <begin position="591"/>
        <end position="750"/>
    </location>
</feature>
<protein>
    <submittedName>
        <fullName evidence="5">Ubiquitin conjugating enzyme family</fullName>
    </submittedName>
</protein>
<reference evidence="5 6" key="1">
    <citation type="journal article" date="2017" name="Mol. Ecol.">
        <title>Comparative and population genomic landscape of Phellinus noxius: A hypervariable fungus causing root rot in trees.</title>
        <authorList>
            <person name="Chung C.L."/>
            <person name="Lee T.J."/>
            <person name="Akiba M."/>
            <person name="Lee H.H."/>
            <person name="Kuo T.H."/>
            <person name="Liu D."/>
            <person name="Ke H.M."/>
            <person name="Yokoi T."/>
            <person name="Roa M.B."/>
            <person name="Lu M.J."/>
            <person name="Chang Y.Y."/>
            <person name="Ann P.J."/>
            <person name="Tsai J.N."/>
            <person name="Chen C.Y."/>
            <person name="Tzean S.S."/>
            <person name="Ota Y."/>
            <person name="Hattori T."/>
            <person name="Sahashi N."/>
            <person name="Liou R.F."/>
            <person name="Kikuchi T."/>
            <person name="Tsai I.J."/>
        </authorList>
    </citation>
    <scope>NUCLEOTIDE SEQUENCE [LARGE SCALE GENOMIC DNA]</scope>
    <source>
        <strain evidence="5 6">FFPRI411160</strain>
    </source>
</reference>
<evidence type="ECO:0000313" key="6">
    <source>
        <dbReference type="Proteomes" id="UP000217199"/>
    </source>
</evidence>
<evidence type="ECO:0000256" key="3">
    <source>
        <dbReference type="SAM" id="MobiDB-lite"/>
    </source>
</evidence>
<dbReference type="Proteomes" id="UP000217199">
    <property type="component" value="Unassembled WGS sequence"/>
</dbReference>
<evidence type="ECO:0000259" key="4">
    <source>
        <dbReference type="PROSITE" id="PS50127"/>
    </source>
</evidence>
<keyword evidence="6" id="KW-1185">Reference proteome</keyword>
<organism evidence="5 6">
    <name type="scientific">Pyrrhoderma noxium</name>
    <dbReference type="NCBI Taxonomy" id="2282107"/>
    <lineage>
        <taxon>Eukaryota</taxon>
        <taxon>Fungi</taxon>
        <taxon>Dikarya</taxon>
        <taxon>Basidiomycota</taxon>
        <taxon>Agaricomycotina</taxon>
        <taxon>Agaricomycetes</taxon>
        <taxon>Hymenochaetales</taxon>
        <taxon>Hymenochaetaceae</taxon>
        <taxon>Pyrrhoderma</taxon>
    </lineage>
</organism>
<dbReference type="Pfam" id="PF00179">
    <property type="entry name" value="UQ_con"/>
    <property type="match status" value="1"/>
</dbReference>
<dbReference type="InterPro" id="IPR016135">
    <property type="entry name" value="UBQ-conjugating_enzyme/RWD"/>
</dbReference>
<sequence>MDKDIAFLMELGASKAQARKALRQSKDLMQAAEKYTSGDFDNILDDIDQEPVKSLGRSRLLDYKSYGRIGGGNLDMDLNNGCSPDPYSDVVFSKNRRKEVVEIEEESEFVKVHGYSQKLRVISLDEWKKGCPEGDEQFDLVSLYSQLGERDCYCPKRCGFKVKRNKADLFAIHPDFTSYIHYLKGKIQKRCSTCLLDFCMACGERITANRGDTDSSDLLFHCPDLQGVIIGVGLIMLELMFLEKFKDDSETVQKSERHESTPSVNTSTNDQKIVSIGKGKRAKNGTGYAGSRDEDTSGQAQALNKQKLKDEEIENLLREIRKFLPNRRREEGQRTSDHLPHPSTLAHLRRRFNYVSGTLLRNASLSDISDRSALYFELFEWLEIISKHEALASMMGMPIMVVGSVKSVTTYNTGRSSQSRTRTLIYEDSSSPRELLQAILIQAQFAYKSLKDHFTDEINLENDTNGQGQTKRRRNGAAYKEKKRVFDFCKRIISTTGAIDQSLKKTKGDKFYERLIASQFGGLTIGEKSISASASKEQLASIYANWATSTRFAYCKLTVPVEIAKKGIKYIPKYKHYYDDEARKIDLNNRDRSLAVIKQVMDLTTGLPAAWDASIFVRVAEERQDMIKCLITGPPGTPYHNGCYLFDILLPENFNKSPPLVQYLTTNEGRFRFNPNLYADGKVCLSLLGTWEGPGWTTKSTLLQVLVSIQAMILCDQPYLNEPGHSKRAGTPESKAYSAKVRRMVVHTAMLGNLKNPPEPFADVIRTHFLLKAPSIIAQLDEWLTVDDSPVTNRRMSSFQRDVAELKTLLYELQRDGDISDLSSL</sequence>
<keyword evidence="1" id="KW-0808">Transferase</keyword>
<dbReference type="AlphaFoldDB" id="A0A286ULW5"/>
<name>A0A286ULW5_9AGAM</name>